<evidence type="ECO:0000313" key="5">
    <source>
        <dbReference type="EMBL" id="OCF30814.1"/>
    </source>
</evidence>
<sequence length="778" mass="82544">MSQRQGRRSLGLVPLHSSDDGGPTEQQKYEEFRKKHSRQNRDIIMDNISRKAIIKGLQDDIAKLHRDVYAVKQANVMLRAQVTRMQHEAGKMGGQHVRDALDQLITALPALSQLRDSLHIIQPISSRQPHSESTVTHRPTLLVPVENTYATRPAEMARQVHGLWDLAEGSEQESEVGEIERVVVHRSKGRTSESGSVSASRSPRRPTAESYVEFGSSPLSSPAKSASPSPKKHSTVTKRPRRRRESGLLHLPHQTETRSRRSPSPPVQEEIRVKFAEPEQADSEWEEGGAFEIQPDEAVAIIGAGEDILMPSDAVVLTSSVKGTEVLDTIKEASGSEGGSGSSRSNGLTGSNELTSETPADEMNADENHGFRGRRARSSVNYKEPSLNKKMRKPDGVSAEEALKPVSRKSVASSSRPGTPKKGGEESNSSLSPAPPETSTSHSALASLAKVTLPRQTGMRRKSVLTTKASISASRRKPTVYLELGEDSDGDMDADDVDALVDAEMGQWDDVRDVEERTASLRVAGPAKRGKSPGTAAEVIVTPLDEPLVSASSSRAPMKGRTSTFRPTPSSTASTVAPDVSRAEGTARSRPTPTNGPSSSTATKAKSMASLGLGNGRPIMPSSSARSSSGSSSVSGSRHFTPTGPVVSRDKKSSAGTVTEKDRERVVLTETDGLNHRPSAAAPAQPSISINPSKEERASASAGSKGVTTEGEGRGTKSSNTDMGVSLGPELGLGLGTGTTGSGSSTSTTIKERVASRGRNVSGGTGGTTSRRRQSAVI</sequence>
<feature type="compositionally biased region" description="Polar residues" evidence="3">
    <location>
        <begin position="192"/>
        <end position="201"/>
    </location>
</feature>
<dbReference type="EMBL" id="KV700141">
    <property type="protein sequence ID" value="OCF30814.1"/>
    <property type="molecule type" value="Genomic_DNA"/>
</dbReference>
<gene>
    <name evidence="5" type="ORF">I316_07537</name>
</gene>
<proteinExistence type="inferred from homology"/>
<organism evidence="5 6">
    <name type="scientific">Kwoniella heveanensis BCC8398</name>
    <dbReference type="NCBI Taxonomy" id="1296120"/>
    <lineage>
        <taxon>Eukaryota</taxon>
        <taxon>Fungi</taxon>
        <taxon>Dikarya</taxon>
        <taxon>Basidiomycota</taxon>
        <taxon>Agaricomycotina</taxon>
        <taxon>Tremellomycetes</taxon>
        <taxon>Tremellales</taxon>
        <taxon>Cryptococcaceae</taxon>
        <taxon>Kwoniella</taxon>
    </lineage>
</organism>
<comment type="similarity">
    <text evidence="1">Belongs to the shugoshin family.</text>
</comment>
<feature type="domain" description="Shugoshin C-terminal" evidence="4">
    <location>
        <begin position="373"/>
        <end position="393"/>
    </location>
</feature>
<dbReference type="OrthoDB" id="2596934at2759"/>
<feature type="compositionally biased region" description="Low complexity" evidence="3">
    <location>
        <begin position="561"/>
        <end position="575"/>
    </location>
</feature>
<dbReference type="Pfam" id="PF07557">
    <property type="entry name" value="Shugoshin_C"/>
    <property type="match status" value="1"/>
</dbReference>
<evidence type="ECO:0000313" key="6">
    <source>
        <dbReference type="Proteomes" id="UP000092666"/>
    </source>
</evidence>
<dbReference type="GO" id="GO:0005634">
    <property type="term" value="C:nucleus"/>
    <property type="evidence" value="ECO:0007669"/>
    <property type="project" value="InterPro"/>
</dbReference>
<feature type="region of interest" description="Disordered" evidence="3">
    <location>
        <begin position="522"/>
        <end position="778"/>
    </location>
</feature>
<feature type="compositionally biased region" description="Low complexity" evidence="3">
    <location>
        <begin position="342"/>
        <end position="351"/>
    </location>
</feature>
<keyword evidence="6" id="KW-1185">Reference proteome</keyword>
<evidence type="ECO:0000256" key="2">
    <source>
        <dbReference type="ARBA" id="ARBA00022829"/>
    </source>
</evidence>
<dbReference type="GO" id="GO:0000775">
    <property type="term" value="C:chromosome, centromeric region"/>
    <property type="evidence" value="ECO:0007669"/>
    <property type="project" value="InterPro"/>
</dbReference>
<keyword evidence="2" id="KW-0159">Chromosome partition</keyword>
<feature type="region of interest" description="Disordered" evidence="3">
    <location>
        <begin position="1"/>
        <end position="26"/>
    </location>
</feature>
<feature type="compositionally biased region" description="Gly residues" evidence="3">
    <location>
        <begin position="731"/>
        <end position="741"/>
    </location>
</feature>
<evidence type="ECO:0000256" key="3">
    <source>
        <dbReference type="SAM" id="MobiDB-lite"/>
    </source>
</evidence>
<feature type="region of interest" description="Disordered" evidence="3">
    <location>
        <begin position="328"/>
        <end position="494"/>
    </location>
</feature>
<feature type="compositionally biased region" description="Low complexity" evidence="3">
    <location>
        <begin position="622"/>
        <end position="638"/>
    </location>
</feature>
<feature type="region of interest" description="Disordered" evidence="3">
    <location>
        <begin position="169"/>
        <end position="268"/>
    </location>
</feature>
<feature type="compositionally biased region" description="Basic and acidic residues" evidence="3">
    <location>
        <begin position="648"/>
        <end position="667"/>
    </location>
</feature>
<name>A0A1B9GIB1_9TREE</name>
<feature type="compositionally biased region" description="Basic residues" evidence="3">
    <location>
        <begin position="230"/>
        <end position="244"/>
    </location>
</feature>
<feature type="compositionally biased region" description="Acidic residues" evidence="3">
    <location>
        <begin position="484"/>
        <end position="494"/>
    </location>
</feature>
<reference evidence="5 6" key="1">
    <citation type="submission" date="2013-07" db="EMBL/GenBank/DDBJ databases">
        <title>The Genome Sequence of Cryptococcus heveanensis BCC8398.</title>
        <authorList>
            <consortium name="The Broad Institute Genome Sequencing Platform"/>
            <person name="Cuomo C."/>
            <person name="Litvintseva A."/>
            <person name="Chen Y."/>
            <person name="Heitman J."/>
            <person name="Sun S."/>
            <person name="Springer D."/>
            <person name="Dromer F."/>
            <person name="Young S.K."/>
            <person name="Zeng Q."/>
            <person name="Gargeya S."/>
            <person name="Fitzgerald M."/>
            <person name="Abouelleil A."/>
            <person name="Alvarado L."/>
            <person name="Berlin A.M."/>
            <person name="Chapman S.B."/>
            <person name="Dewar J."/>
            <person name="Goldberg J."/>
            <person name="Griggs A."/>
            <person name="Gujja S."/>
            <person name="Hansen M."/>
            <person name="Howarth C."/>
            <person name="Imamovic A."/>
            <person name="Larimer J."/>
            <person name="McCowan C."/>
            <person name="Murphy C."/>
            <person name="Pearson M."/>
            <person name="Priest M."/>
            <person name="Roberts A."/>
            <person name="Saif S."/>
            <person name="Shea T."/>
            <person name="Sykes S."/>
            <person name="Wortman J."/>
            <person name="Nusbaum C."/>
            <person name="Birren B."/>
        </authorList>
    </citation>
    <scope>NUCLEOTIDE SEQUENCE [LARGE SCALE GENOMIC DNA]</scope>
    <source>
        <strain evidence="5 6">BCC8398</strain>
    </source>
</reference>
<feature type="compositionally biased region" description="Low complexity" evidence="3">
    <location>
        <begin position="216"/>
        <end position="229"/>
    </location>
</feature>
<evidence type="ECO:0000259" key="4">
    <source>
        <dbReference type="Pfam" id="PF07557"/>
    </source>
</evidence>
<feature type="compositionally biased region" description="Low complexity" evidence="3">
    <location>
        <begin position="678"/>
        <end position="692"/>
    </location>
</feature>
<dbReference type="InterPro" id="IPR011515">
    <property type="entry name" value="Shugoshin_C"/>
</dbReference>
<feature type="compositionally biased region" description="Polar residues" evidence="3">
    <location>
        <begin position="464"/>
        <end position="473"/>
    </location>
</feature>
<dbReference type="Proteomes" id="UP000092666">
    <property type="component" value="Unassembled WGS sequence"/>
</dbReference>
<feature type="compositionally biased region" description="Low complexity" evidence="3">
    <location>
        <begin position="438"/>
        <end position="449"/>
    </location>
</feature>
<protein>
    <recommendedName>
        <fullName evidence="4">Shugoshin C-terminal domain-containing protein</fullName>
    </recommendedName>
</protein>
<dbReference type="GO" id="GO:0045132">
    <property type="term" value="P:meiotic chromosome segregation"/>
    <property type="evidence" value="ECO:0007669"/>
    <property type="project" value="InterPro"/>
</dbReference>
<feature type="compositionally biased region" description="Low complexity" evidence="3">
    <location>
        <begin position="598"/>
        <end position="610"/>
    </location>
</feature>
<dbReference type="AlphaFoldDB" id="A0A1B9GIB1"/>
<accession>A0A1B9GIB1</accession>
<reference evidence="6" key="2">
    <citation type="submission" date="2013-12" db="EMBL/GenBank/DDBJ databases">
        <title>Evolution of pathogenesis and genome organization in the Tremellales.</title>
        <authorList>
            <person name="Cuomo C."/>
            <person name="Litvintseva A."/>
            <person name="Heitman J."/>
            <person name="Chen Y."/>
            <person name="Sun S."/>
            <person name="Springer D."/>
            <person name="Dromer F."/>
            <person name="Young S."/>
            <person name="Zeng Q."/>
            <person name="Chapman S."/>
            <person name="Gujja S."/>
            <person name="Saif S."/>
            <person name="Birren B."/>
        </authorList>
    </citation>
    <scope>NUCLEOTIDE SEQUENCE [LARGE SCALE GENOMIC DNA]</scope>
    <source>
        <strain evidence="6">BCC8398</strain>
    </source>
</reference>
<evidence type="ECO:0000256" key="1">
    <source>
        <dbReference type="ARBA" id="ARBA00010845"/>
    </source>
</evidence>